<dbReference type="EMBL" id="CP033433">
    <property type="protein sequence ID" value="AYQ74897.1"/>
    <property type="molecule type" value="Genomic_DNA"/>
</dbReference>
<name>A0A3G3K4C4_9BACL</name>
<proteinExistence type="predicted"/>
<sequence length="807" mass="95072">MALPPTGSLNRAVELLRIETNWFQLYIQGKPFHPTVETLQLHRTEDSTWVNARFQPQSLHSELNFLSVERFSPIEKQLIPWDPDQISPPLFYETQNYELIVELEPDFPLTFFHENISLREAILPKGKRLLSGLLNFQNEVGFTELELRLYGEPVFRLQLEIFPSKMDYKKDYEAILRDVNEQIYNLAFDFLRKTYNLMGLKESRNQSLSEFFVILQQVFQQLVHQVELIQSAPNHRHRVENRLVDSARVKKTGRANISFLSKRPHLLELNERGGQLHIQGKSYTPKRVLETRRHVDYDTLENRFVRWVLLRIQQRLKTLKRLLAQKERATDPVIVTKLNRMQSDLQRLLKLDFLQVGDMTQLTISLVLQMAPGYREVYKNYLLLMKGLSIQNDLFRLSMKDLAQLYEYWCFLKIHDLLSRKYELVSQNVIKLNRGGLFVTLDRTNAARIVYRNPRNGEQFTLYYNSLPSGDRSRTVSQRPDNVLTLKKQHSAIEYKYVFDAKYRINPAYEGTSYKRDYLTPGPLEEDINTMHRYRDAIVYESSQDREQKEFERTMFGAYVLFPYPNEEEYRQHPLYRSIELVNVGALPFLPSTTTLVEQFLDELIMDSPEKAYERASQPRGTKEYYKDKLAGKNVLVGALSHKDQLSDLQRHGFYHVPLKHFTDHGEMAKLDYVSIYQSIATFGREQAGITLYGRVKSWSVLPREQIREIPSRRGATSELYVKFDVEEWLHRDRPILPGGHGIQHVLFTSESIFNRAEEVAELRLESEEQLRDWREKRRRGKVNVKWDAYNLDRANTLESLAIEQET</sequence>
<protein>
    <submittedName>
        <fullName evidence="2">DUF2357 domain-containing protein</fullName>
    </submittedName>
</protein>
<feature type="domain" description="DUF2357" evidence="1">
    <location>
        <begin position="132"/>
        <end position="381"/>
    </location>
</feature>
<dbReference type="KEGG" id="coh:EAV92_21480"/>
<dbReference type="InterPro" id="IPR007505">
    <property type="entry name" value="PDDEXK_7"/>
</dbReference>
<evidence type="ECO:0000313" key="2">
    <source>
        <dbReference type="EMBL" id="AYQ74897.1"/>
    </source>
</evidence>
<accession>A0A3G3K4C4</accession>
<evidence type="ECO:0000259" key="1">
    <source>
        <dbReference type="Pfam" id="PF09823"/>
    </source>
</evidence>
<dbReference type="Proteomes" id="UP000269097">
    <property type="component" value="Chromosome"/>
</dbReference>
<keyword evidence="3" id="KW-1185">Reference proteome</keyword>
<dbReference type="Pfam" id="PF09823">
    <property type="entry name" value="DUF2357"/>
    <property type="match status" value="1"/>
</dbReference>
<dbReference type="InterPro" id="IPR018633">
    <property type="entry name" value="DUF2357"/>
</dbReference>
<organism evidence="2 3">
    <name type="scientific">Cohnella candidum</name>
    <dbReference type="NCBI Taxonomy" id="2674991"/>
    <lineage>
        <taxon>Bacteria</taxon>
        <taxon>Bacillati</taxon>
        <taxon>Bacillota</taxon>
        <taxon>Bacilli</taxon>
        <taxon>Bacillales</taxon>
        <taxon>Paenibacillaceae</taxon>
        <taxon>Cohnella</taxon>
    </lineage>
</organism>
<gene>
    <name evidence="2" type="ORF">EAV92_21480</name>
</gene>
<dbReference type="AlphaFoldDB" id="A0A3G3K4C4"/>
<reference evidence="2 3" key="1">
    <citation type="submission" date="2018-10" db="EMBL/GenBank/DDBJ databases">
        <title>Genome Sequence of Cohnella sp.</title>
        <authorList>
            <person name="Srinivasan S."/>
            <person name="Kim M.K."/>
        </authorList>
    </citation>
    <scope>NUCLEOTIDE SEQUENCE [LARGE SCALE GENOMIC DNA]</scope>
    <source>
        <strain evidence="2 3">18JY8-7</strain>
    </source>
</reference>
<dbReference type="RefSeq" id="WP_123042977.1">
    <property type="nucleotide sequence ID" value="NZ_CP033433.1"/>
</dbReference>
<evidence type="ECO:0000313" key="3">
    <source>
        <dbReference type="Proteomes" id="UP000269097"/>
    </source>
</evidence>
<dbReference type="Pfam" id="PF04411">
    <property type="entry name" value="PDDEXK_7"/>
    <property type="match status" value="1"/>
</dbReference>